<dbReference type="Proteomes" id="UP000264702">
    <property type="component" value="Unassembled WGS sequence"/>
</dbReference>
<reference evidence="1 2" key="1">
    <citation type="submission" date="2018-08" db="EMBL/GenBank/DDBJ databases">
        <title>Acidipila sp. 4G-K13, an acidobacterium isolated from forest soil.</title>
        <authorList>
            <person name="Gao Z.-H."/>
            <person name="Qiu L.-H."/>
        </authorList>
    </citation>
    <scope>NUCLEOTIDE SEQUENCE [LARGE SCALE GENOMIC DNA]</scope>
    <source>
        <strain evidence="1 2">4G-K13</strain>
    </source>
</reference>
<dbReference type="AlphaFoldDB" id="A0A372IM99"/>
<dbReference type="RefSeq" id="WP_147325029.1">
    <property type="nucleotide sequence ID" value="NZ_QVQT02000004.1"/>
</dbReference>
<dbReference type="PROSITE" id="PS51257">
    <property type="entry name" value="PROKAR_LIPOPROTEIN"/>
    <property type="match status" value="1"/>
</dbReference>
<evidence type="ECO:0000313" key="2">
    <source>
        <dbReference type="Proteomes" id="UP000264702"/>
    </source>
</evidence>
<name>A0A372IM99_9BACT</name>
<comment type="caution">
    <text evidence="1">The sequence shown here is derived from an EMBL/GenBank/DDBJ whole genome shotgun (WGS) entry which is preliminary data.</text>
</comment>
<evidence type="ECO:0000313" key="1">
    <source>
        <dbReference type="EMBL" id="RFU16005.1"/>
    </source>
</evidence>
<protein>
    <submittedName>
        <fullName evidence="1">Uncharacterized protein</fullName>
    </submittedName>
</protein>
<sequence length="136" mass="14892">MKKHFALLLAVVVVGCSGMVSFAQHAMLLSNVRRIYIEKMADNLDQYLASSISGKFHGTVTVVLDRRDADAILRGVNIGAQTTEKATVELVDPGEHQVLWSGTAGDRKMLTLDIGHGGQQKMADNLMGQLRKAMRR</sequence>
<proteinExistence type="predicted"/>
<dbReference type="EMBL" id="QVQT01000004">
    <property type="protein sequence ID" value="RFU16005.1"/>
    <property type="molecule type" value="Genomic_DNA"/>
</dbReference>
<organism evidence="1 2">
    <name type="scientific">Paracidobacterium acidisoli</name>
    <dbReference type="NCBI Taxonomy" id="2303751"/>
    <lineage>
        <taxon>Bacteria</taxon>
        <taxon>Pseudomonadati</taxon>
        <taxon>Acidobacteriota</taxon>
        <taxon>Terriglobia</taxon>
        <taxon>Terriglobales</taxon>
        <taxon>Acidobacteriaceae</taxon>
        <taxon>Paracidobacterium</taxon>
    </lineage>
</organism>
<keyword evidence="2" id="KW-1185">Reference proteome</keyword>
<accession>A0A372IM99</accession>
<dbReference type="OrthoDB" id="120169at2"/>
<gene>
    <name evidence="1" type="ORF">D0Y96_11240</name>
</gene>